<reference evidence="2" key="1">
    <citation type="submission" date="2021-03" db="EMBL/GenBank/DDBJ databases">
        <title>Acanthopleuribacteraceae sp. M133.</title>
        <authorList>
            <person name="Wang G."/>
        </authorList>
    </citation>
    <scope>NUCLEOTIDE SEQUENCE</scope>
    <source>
        <strain evidence="2">M133</strain>
    </source>
</reference>
<protein>
    <submittedName>
        <fullName evidence="2">Transposase</fullName>
    </submittedName>
</protein>
<keyword evidence="3" id="KW-1185">Reference proteome</keyword>
<dbReference type="RefSeq" id="WP_237378242.1">
    <property type="nucleotide sequence ID" value="NZ_CP071793.1"/>
</dbReference>
<organism evidence="2 3">
    <name type="scientific">Sulfidibacter corallicola</name>
    <dbReference type="NCBI Taxonomy" id="2818388"/>
    <lineage>
        <taxon>Bacteria</taxon>
        <taxon>Pseudomonadati</taxon>
        <taxon>Acidobacteriota</taxon>
        <taxon>Holophagae</taxon>
        <taxon>Acanthopleuribacterales</taxon>
        <taxon>Acanthopleuribacteraceae</taxon>
        <taxon>Sulfidibacter</taxon>
    </lineage>
</organism>
<dbReference type="GO" id="GO:0004803">
    <property type="term" value="F:transposase activity"/>
    <property type="evidence" value="ECO:0007669"/>
    <property type="project" value="InterPro"/>
</dbReference>
<feature type="domain" description="Transposase IS4-like" evidence="1">
    <location>
        <begin position="358"/>
        <end position="508"/>
    </location>
</feature>
<sequence length="518" mass="57746">MRYSLRININVCRMLYFMDPMTPFPCQLELIAFPDSDFAYVIDELLHLLHSFPEILERLEADLDRHALVLKQARLNHRRACAGTPHLPGLDDPDPVEAIAPSELKLGIGRRPMPAQDVLFCLVCRYFLDGVKSVSARSFFAESRTVARYFSMQGRSCPAGSTITHNVNLVSQATLDLVLDRIITTIQSRNLDDFAEVTLDSTAVRGNTAWPADSELIAKIARRLHRGLCQPILEGVATSVASRIGARCEDIEAARQSIGLASGKGAKEVRQHHYRLMIDAAEYVPQEMGEILDHLATWEHGHRPGSRGYQRWMELQARMTEDVSQLDSLIHTTCRRVIVGEHVGTAERVLSVADPSVAWIEKGGREPEVGYRVQVAKSARQFVVAVSVPEGNQADASMFQQTCRDAFERIGTTPATCSADDGYASKANQQWQAQQGVQTKSFSGAKGKKIAGEEAWESKPYREARRMRSAVEGLIGQLKALFGFGRVWRRGLEAVKAELTGKAIVYNLYRLQQRVHTC</sequence>
<name>A0A8A4TGA9_SULCO</name>
<dbReference type="GO" id="GO:0003677">
    <property type="term" value="F:DNA binding"/>
    <property type="evidence" value="ECO:0007669"/>
    <property type="project" value="InterPro"/>
</dbReference>
<evidence type="ECO:0000313" key="2">
    <source>
        <dbReference type="EMBL" id="QTD48590.1"/>
    </source>
</evidence>
<dbReference type="InterPro" id="IPR002559">
    <property type="entry name" value="Transposase_11"/>
</dbReference>
<accession>A0A8A4TGA9</accession>
<dbReference type="Proteomes" id="UP000663929">
    <property type="component" value="Chromosome"/>
</dbReference>
<dbReference type="EMBL" id="CP071793">
    <property type="protein sequence ID" value="QTD48590.1"/>
    <property type="molecule type" value="Genomic_DNA"/>
</dbReference>
<dbReference type="AlphaFoldDB" id="A0A8A4TGA9"/>
<gene>
    <name evidence="2" type="ORF">J3U87_23665</name>
</gene>
<dbReference type="KEGG" id="scor:J3U87_23665"/>
<dbReference type="Pfam" id="PF01609">
    <property type="entry name" value="DDE_Tnp_1"/>
    <property type="match status" value="1"/>
</dbReference>
<evidence type="ECO:0000313" key="3">
    <source>
        <dbReference type="Proteomes" id="UP000663929"/>
    </source>
</evidence>
<evidence type="ECO:0000259" key="1">
    <source>
        <dbReference type="Pfam" id="PF01609"/>
    </source>
</evidence>
<dbReference type="GO" id="GO:0006313">
    <property type="term" value="P:DNA transposition"/>
    <property type="evidence" value="ECO:0007669"/>
    <property type="project" value="InterPro"/>
</dbReference>
<proteinExistence type="predicted"/>